<proteinExistence type="predicted"/>
<gene>
    <name evidence="3" type="ORF">KIF53_21630</name>
</gene>
<evidence type="ECO:0000256" key="1">
    <source>
        <dbReference type="SAM" id="MobiDB-lite"/>
    </source>
</evidence>
<keyword evidence="4" id="KW-1185">Reference proteome</keyword>
<dbReference type="RefSeq" id="WP_043581537.1">
    <property type="nucleotide sequence ID" value="NZ_CP142381.1"/>
</dbReference>
<evidence type="ECO:0000256" key="2">
    <source>
        <dbReference type="SAM" id="SignalP"/>
    </source>
</evidence>
<evidence type="ECO:0000313" key="4">
    <source>
        <dbReference type="Proteomes" id="UP000711178"/>
    </source>
</evidence>
<feature type="region of interest" description="Disordered" evidence="1">
    <location>
        <begin position="88"/>
        <end position="117"/>
    </location>
</feature>
<feature type="compositionally biased region" description="Low complexity" evidence="1">
    <location>
        <begin position="95"/>
        <end position="108"/>
    </location>
</feature>
<protein>
    <submittedName>
        <fullName evidence="3">Uncharacterized protein</fullName>
    </submittedName>
</protein>
<evidence type="ECO:0000313" key="3">
    <source>
        <dbReference type="EMBL" id="MBW8290244.1"/>
    </source>
</evidence>
<keyword evidence="2" id="KW-0732">Signal</keyword>
<organism evidence="3 4">
    <name type="scientific">Chromobacterium subtsugae</name>
    <dbReference type="NCBI Taxonomy" id="251747"/>
    <lineage>
        <taxon>Bacteria</taxon>
        <taxon>Pseudomonadati</taxon>
        <taxon>Pseudomonadota</taxon>
        <taxon>Betaproteobacteria</taxon>
        <taxon>Neisseriales</taxon>
        <taxon>Chromobacteriaceae</taxon>
        <taxon>Chromobacterium</taxon>
    </lineage>
</organism>
<reference evidence="3 4" key="1">
    <citation type="submission" date="2021-05" db="EMBL/GenBank/DDBJ databases">
        <title>Draft Whole Genome Sequencing Of Biosensor Chromobacterium violaceum Strain CV026 Reveals A Regulatory RNA In Chromobacterium violaceum Phenotype Regulatory Network.</title>
        <authorList>
            <person name="Hong K.W."/>
            <person name="Chan K.G."/>
            <person name="Chang C.-Y."/>
        </authorList>
    </citation>
    <scope>NUCLEOTIDE SEQUENCE [LARGE SCALE GENOMIC DNA]</scope>
    <source>
        <strain evidence="3 4">ATCC 31532</strain>
    </source>
</reference>
<dbReference type="EMBL" id="JAHDTB010000039">
    <property type="protein sequence ID" value="MBW8290244.1"/>
    <property type="molecule type" value="Genomic_DNA"/>
</dbReference>
<feature type="chain" id="PRO_5046386773" evidence="2">
    <location>
        <begin position="25"/>
        <end position="117"/>
    </location>
</feature>
<name>A0ABS7FLU6_9NEIS</name>
<accession>A0ABS7FLU6</accession>
<comment type="caution">
    <text evidence="3">The sequence shown here is derived from an EMBL/GenBank/DDBJ whole genome shotgun (WGS) entry which is preliminary data.</text>
</comment>
<dbReference type="GeneID" id="89685876"/>
<feature type="signal peptide" evidence="2">
    <location>
        <begin position="1"/>
        <end position="24"/>
    </location>
</feature>
<dbReference type="Proteomes" id="UP000711178">
    <property type="component" value="Unassembled WGS sequence"/>
</dbReference>
<sequence>MNNAIACAIAAAASLLALATTSQAAEWRLGDIKTQECLKNSTLISSSIKYCHNCVGKQGNLTSWTFTTTCDGKLQTRLAQSKINCNTPAGQASETAQKTTHTQQAAATLPGPATPCK</sequence>